<dbReference type="Pfam" id="PF02518">
    <property type="entry name" value="HATPase_c"/>
    <property type="match status" value="1"/>
</dbReference>
<evidence type="ECO:0000256" key="5">
    <source>
        <dbReference type="ARBA" id="ARBA00022741"/>
    </source>
</evidence>
<feature type="region of interest" description="Disordered" evidence="9">
    <location>
        <begin position="395"/>
        <end position="421"/>
    </location>
</feature>
<evidence type="ECO:0000256" key="10">
    <source>
        <dbReference type="SAM" id="Phobius"/>
    </source>
</evidence>
<keyword evidence="3" id="KW-0597">Phosphoprotein</keyword>
<dbReference type="Proteomes" id="UP000539111">
    <property type="component" value="Unassembled WGS sequence"/>
</dbReference>
<keyword evidence="5" id="KW-0547">Nucleotide-binding</keyword>
<feature type="transmembrane region" description="Helical" evidence="10">
    <location>
        <begin position="115"/>
        <end position="137"/>
    </location>
</feature>
<name>A0A7Z0D1K6_9MICO</name>
<dbReference type="SUPFAM" id="SSF55874">
    <property type="entry name" value="ATPase domain of HSP90 chaperone/DNA topoisomerase II/histidine kinase"/>
    <property type="match status" value="1"/>
</dbReference>
<keyword evidence="10" id="KW-0472">Membrane</keyword>
<evidence type="ECO:0000256" key="2">
    <source>
        <dbReference type="ARBA" id="ARBA00012438"/>
    </source>
</evidence>
<protein>
    <recommendedName>
        <fullName evidence="2">histidine kinase</fullName>
        <ecNumber evidence="2">2.7.13.3</ecNumber>
    </recommendedName>
</protein>
<accession>A0A7Z0D1K6</accession>
<evidence type="ECO:0000256" key="4">
    <source>
        <dbReference type="ARBA" id="ARBA00022679"/>
    </source>
</evidence>
<evidence type="ECO:0000259" key="11">
    <source>
        <dbReference type="Pfam" id="PF02518"/>
    </source>
</evidence>
<keyword evidence="8" id="KW-0902">Two-component regulatory system</keyword>
<dbReference type="Gene3D" id="1.20.5.1930">
    <property type="match status" value="1"/>
</dbReference>
<feature type="transmembrane region" description="Helical" evidence="10">
    <location>
        <begin position="71"/>
        <end position="94"/>
    </location>
</feature>
<feature type="domain" description="Histidine kinase/HSP90-like ATPase" evidence="11">
    <location>
        <begin position="321"/>
        <end position="408"/>
    </location>
</feature>
<keyword evidence="4" id="KW-0808">Transferase</keyword>
<feature type="transmembrane region" description="Helical" evidence="10">
    <location>
        <begin position="12"/>
        <end position="32"/>
    </location>
</feature>
<dbReference type="CDD" id="cd16917">
    <property type="entry name" value="HATPase_UhpB-NarQ-NarX-like"/>
    <property type="match status" value="1"/>
</dbReference>
<evidence type="ECO:0000256" key="9">
    <source>
        <dbReference type="SAM" id="MobiDB-lite"/>
    </source>
</evidence>
<dbReference type="GO" id="GO:0000155">
    <property type="term" value="F:phosphorelay sensor kinase activity"/>
    <property type="evidence" value="ECO:0007669"/>
    <property type="project" value="InterPro"/>
</dbReference>
<dbReference type="RefSeq" id="WP_179425459.1">
    <property type="nucleotide sequence ID" value="NZ_JACBZP010000001.1"/>
</dbReference>
<feature type="domain" description="Signal transduction histidine kinase subgroup 3 dimerisation and phosphoacceptor" evidence="12">
    <location>
        <begin position="205"/>
        <end position="269"/>
    </location>
</feature>
<dbReference type="InterPro" id="IPR050482">
    <property type="entry name" value="Sensor_HK_TwoCompSys"/>
</dbReference>
<feature type="transmembrane region" description="Helical" evidence="10">
    <location>
        <begin position="44"/>
        <end position="65"/>
    </location>
</feature>
<dbReference type="EC" id="2.7.13.3" evidence="2"/>
<dbReference type="Pfam" id="PF07730">
    <property type="entry name" value="HisKA_3"/>
    <property type="match status" value="1"/>
</dbReference>
<keyword evidence="10" id="KW-0812">Transmembrane</keyword>
<dbReference type="Gene3D" id="3.30.565.10">
    <property type="entry name" value="Histidine kinase-like ATPase, C-terminal domain"/>
    <property type="match status" value="1"/>
</dbReference>
<evidence type="ECO:0000313" key="13">
    <source>
        <dbReference type="EMBL" id="NYI66250.1"/>
    </source>
</evidence>
<comment type="caution">
    <text evidence="13">The sequence shown here is derived from an EMBL/GenBank/DDBJ whole genome shotgun (WGS) entry which is preliminary data.</text>
</comment>
<organism evidence="13 14">
    <name type="scientific">Spelaeicoccus albus</name>
    <dbReference type="NCBI Taxonomy" id="1280376"/>
    <lineage>
        <taxon>Bacteria</taxon>
        <taxon>Bacillati</taxon>
        <taxon>Actinomycetota</taxon>
        <taxon>Actinomycetes</taxon>
        <taxon>Micrococcales</taxon>
        <taxon>Brevibacteriaceae</taxon>
        <taxon>Spelaeicoccus</taxon>
    </lineage>
</organism>
<dbReference type="GO" id="GO:0005524">
    <property type="term" value="F:ATP binding"/>
    <property type="evidence" value="ECO:0007669"/>
    <property type="project" value="UniProtKB-KW"/>
</dbReference>
<proteinExistence type="predicted"/>
<evidence type="ECO:0000256" key="1">
    <source>
        <dbReference type="ARBA" id="ARBA00000085"/>
    </source>
</evidence>
<evidence type="ECO:0000259" key="12">
    <source>
        <dbReference type="Pfam" id="PF07730"/>
    </source>
</evidence>
<gene>
    <name evidence="13" type="ORF">BJY26_000556</name>
</gene>
<evidence type="ECO:0000313" key="14">
    <source>
        <dbReference type="Proteomes" id="UP000539111"/>
    </source>
</evidence>
<dbReference type="GO" id="GO:0046983">
    <property type="term" value="F:protein dimerization activity"/>
    <property type="evidence" value="ECO:0007669"/>
    <property type="project" value="InterPro"/>
</dbReference>
<dbReference type="InterPro" id="IPR003594">
    <property type="entry name" value="HATPase_dom"/>
</dbReference>
<comment type="catalytic activity">
    <reaction evidence="1">
        <text>ATP + protein L-histidine = ADP + protein N-phospho-L-histidine.</text>
        <dbReference type="EC" id="2.7.13.3"/>
    </reaction>
</comment>
<evidence type="ECO:0000256" key="3">
    <source>
        <dbReference type="ARBA" id="ARBA00022553"/>
    </source>
</evidence>
<dbReference type="InterPro" id="IPR011712">
    <property type="entry name" value="Sig_transdc_His_kin_sub3_dim/P"/>
</dbReference>
<evidence type="ECO:0000256" key="8">
    <source>
        <dbReference type="ARBA" id="ARBA00023012"/>
    </source>
</evidence>
<feature type="transmembrane region" description="Helical" evidence="10">
    <location>
        <begin position="149"/>
        <end position="176"/>
    </location>
</feature>
<dbReference type="PANTHER" id="PTHR24421:SF10">
    <property type="entry name" value="NITRATE_NITRITE SENSOR PROTEIN NARQ"/>
    <property type="match status" value="1"/>
</dbReference>
<dbReference type="GO" id="GO:0016020">
    <property type="term" value="C:membrane"/>
    <property type="evidence" value="ECO:0007669"/>
    <property type="project" value="InterPro"/>
</dbReference>
<dbReference type="EMBL" id="JACBZP010000001">
    <property type="protein sequence ID" value="NYI66250.1"/>
    <property type="molecule type" value="Genomic_DNA"/>
</dbReference>
<evidence type="ECO:0000256" key="6">
    <source>
        <dbReference type="ARBA" id="ARBA00022777"/>
    </source>
</evidence>
<dbReference type="PANTHER" id="PTHR24421">
    <property type="entry name" value="NITRATE/NITRITE SENSOR PROTEIN NARX-RELATED"/>
    <property type="match status" value="1"/>
</dbReference>
<keyword evidence="7" id="KW-0067">ATP-binding</keyword>
<keyword evidence="6 13" id="KW-0418">Kinase</keyword>
<keyword evidence="10" id="KW-1133">Transmembrane helix</keyword>
<dbReference type="AlphaFoldDB" id="A0A7Z0D1K6"/>
<sequence length="421" mass="44945">MPQRPRARSVLVVLLFVALELVYVVPNAWTVSRDRLESVSPAALTAWGAAAASAILLASCIALAWRISRPITVFAVCAIGYLVLCLLLGNRMLAANPALMFSLFSLGRRVRPRTMLLLLGALIALDSAVQCTVLGDVPSIMARLNIGDLQAVLLIVLSSAANNALFALAGFGVALYDRRREASRELARAQLSEHDAKLREALAAERNRMARELHDMAAHHLTALIIEAKAARRLQLTDPETTTELLADITVQGQQTLDSMRSVVGVLRRSPGSRDDGSAHEPQPSLDDVPALIAAARTINPRIALTLPDSAGDIDPTVGLACYRIIQESISNAHRHAPGAPIRVGVAATDTSVTVTVTNAEPTSPPPDEEPGFGLAGMRERAAFLGGTLTAGRADEGGWRVTAELPLPARTRPTSRESHHD</sequence>
<reference evidence="13 14" key="1">
    <citation type="submission" date="2020-07" db="EMBL/GenBank/DDBJ databases">
        <title>Sequencing the genomes of 1000 actinobacteria strains.</title>
        <authorList>
            <person name="Klenk H.-P."/>
        </authorList>
    </citation>
    <scope>NUCLEOTIDE SEQUENCE [LARGE SCALE GENOMIC DNA]</scope>
    <source>
        <strain evidence="13 14">DSM 26341</strain>
    </source>
</reference>
<dbReference type="InterPro" id="IPR036890">
    <property type="entry name" value="HATPase_C_sf"/>
</dbReference>
<evidence type="ECO:0000256" key="7">
    <source>
        <dbReference type="ARBA" id="ARBA00022840"/>
    </source>
</evidence>
<keyword evidence="14" id="KW-1185">Reference proteome</keyword>